<comment type="caution">
    <text evidence="4">The sequence shown here is derived from an EMBL/GenBank/DDBJ whole genome shotgun (WGS) entry which is preliminary data.</text>
</comment>
<dbReference type="Gene3D" id="2.40.10.10">
    <property type="entry name" value="Trypsin-like serine proteases"/>
    <property type="match status" value="1"/>
</dbReference>
<proteinExistence type="predicted"/>
<name>A0A9W7Y096_9FUNG</name>
<evidence type="ECO:0000313" key="5">
    <source>
        <dbReference type="Proteomes" id="UP001149813"/>
    </source>
</evidence>
<evidence type="ECO:0000256" key="1">
    <source>
        <dbReference type="SAM" id="MobiDB-lite"/>
    </source>
</evidence>
<dbReference type="InterPro" id="IPR043504">
    <property type="entry name" value="Peptidase_S1_PA_chymotrypsin"/>
</dbReference>
<feature type="chain" id="PRO_5040891062" description="Peptidase S1 domain-containing protein" evidence="2">
    <location>
        <begin position="30"/>
        <end position="422"/>
    </location>
</feature>
<dbReference type="InterPro" id="IPR001254">
    <property type="entry name" value="Trypsin_dom"/>
</dbReference>
<dbReference type="SUPFAM" id="SSF50494">
    <property type="entry name" value="Trypsin-like serine proteases"/>
    <property type="match status" value="1"/>
</dbReference>
<dbReference type="OrthoDB" id="5578428at2759"/>
<evidence type="ECO:0000313" key="4">
    <source>
        <dbReference type="EMBL" id="KAJ1721639.1"/>
    </source>
</evidence>
<gene>
    <name evidence="4" type="ORF">LPJ53_003860</name>
</gene>
<feature type="signal peptide" evidence="2">
    <location>
        <begin position="1"/>
        <end position="29"/>
    </location>
</feature>
<dbReference type="GO" id="GO:0006508">
    <property type="term" value="P:proteolysis"/>
    <property type="evidence" value="ECO:0007669"/>
    <property type="project" value="InterPro"/>
</dbReference>
<reference evidence="4" key="1">
    <citation type="submission" date="2022-07" db="EMBL/GenBank/DDBJ databases">
        <title>Phylogenomic reconstructions and comparative analyses of Kickxellomycotina fungi.</title>
        <authorList>
            <person name="Reynolds N.K."/>
            <person name="Stajich J.E."/>
            <person name="Barry K."/>
            <person name="Grigoriev I.V."/>
            <person name="Crous P."/>
            <person name="Smith M.E."/>
        </authorList>
    </citation>
    <scope>NUCLEOTIDE SEQUENCE</scope>
    <source>
        <strain evidence="4">NBRC 32514</strain>
    </source>
</reference>
<dbReference type="GO" id="GO:0004252">
    <property type="term" value="F:serine-type endopeptidase activity"/>
    <property type="evidence" value="ECO:0007669"/>
    <property type="project" value="InterPro"/>
</dbReference>
<organism evidence="4 5">
    <name type="scientific">Coemansia erecta</name>
    <dbReference type="NCBI Taxonomy" id="147472"/>
    <lineage>
        <taxon>Eukaryota</taxon>
        <taxon>Fungi</taxon>
        <taxon>Fungi incertae sedis</taxon>
        <taxon>Zoopagomycota</taxon>
        <taxon>Kickxellomycotina</taxon>
        <taxon>Kickxellomycetes</taxon>
        <taxon>Kickxellales</taxon>
        <taxon>Kickxellaceae</taxon>
        <taxon>Coemansia</taxon>
    </lineage>
</organism>
<keyword evidence="5" id="KW-1185">Reference proteome</keyword>
<dbReference type="PROSITE" id="PS50240">
    <property type="entry name" value="TRYPSIN_DOM"/>
    <property type="match status" value="1"/>
</dbReference>
<evidence type="ECO:0000259" key="3">
    <source>
        <dbReference type="PROSITE" id="PS50240"/>
    </source>
</evidence>
<dbReference type="AlphaFoldDB" id="A0A9W7Y096"/>
<dbReference type="InterPro" id="IPR009003">
    <property type="entry name" value="Peptidase_S1_PA"/>
</dbReference>
<dbReference type="EMBL" id="JANBOJ010000158">
    <property type="protein sequence ID" value="KAJ1721639.1"/>
    <property type="molecule type" value="Genomic_DNA"/>
</dbReference>
<feature type="region of interest" description="Disordered" evidence="1">
    <location>
        <begin position="379"/>
        <end position="400"/>
    </location>
</feature>
<accession>A0A9W7Y096</accession>
<evidence type="ECO:0000256" key="2">
    <source>
        <dbReference type="SAM" id="SignalP"/>
    </source>
</evidence>
<sequence>MAFATAAVTAARLVALVALVLAGISAASSEEVKMTDYPSVVYVANPYTICLGALIKEDTVMTDARCLYPFSDTNSVPSSVNGLLKPEYLMVALPTVNTSATMHGILLSTQVYTSPSQAGYRASTFLGLAETYVDNSTFFAVDTADVHAYYSQSQYIDNSEQNFDVGVVTLNYPLKNRQLASLYIDDVEANMSGLTALSFSSPNLSNDAATQQVLYEGIDLTKLRKTDVSSLSRSDCDSKYEAAYGLKDMKSFYGHSLPGNNSPVFCSSIYDNVTYCDADTSISISKQSSDEINSVNLNSTVFFVPDGSSIRVVSIGDPHLFEVRTDALAPCESNGFIFFPRTGLYTDWIGWATDGSIASNGTWIDKKLTGDIIADFVDNRGGDSGSDESDSGSTKSAADSRASGTGAALAIAALLSAISVLV</sequence>
<keyword evidence="2" id="KW-0732">Signal</keyword>
<dbReference type="Proteomes" id="UP001149813">
    <property type="component" value="Unassembled WGS sequence"/>
</dbReference>
<protein>
    <recommendedName>
        <fullName evidence="3">Peptidase S1 domain-containing protein</fullName>
    </recommendedName>
</protein>
<feature type="domain" description="Peptidase S1" evidence="3">
    <location>
        <begin position="20"/>
        <end position="354"/>
    </location>
</feature>